<accession>A0A2T5MH02</accession>
<keyword evidence="2" id="KW-0378">Hydrolase</keyword>
<comment type="caution">
    <text evidence="2">The sequence shown here is derived from an EMBL/GenBank/DDBJ whole genome shotgun (WGS) entry which is preliminary data.</text>
</comment>
<keyword evidence="3" id="KW-1185">Reference proteome</keyword>
<dbReference type="PANTHER" id="PTHR43194">
    <property type="entry name" value="HYDROLASE ALPHA/BETA FOLD FAMILY"/>
    <property type="match status" value="1"/>
</dbReference>
<dbReference type="SUPFAM" id="SSF53474">
    <property type="entry name" value="alpha/beta-Hydrolases"/>
    <property type="match status" value="1"/>
</dbReference>
<gene>
    <name evidence="2" type="ORF">CJD38_04000</name>
</gene>
<reference evidence="2 3" key="1">
    <citation type="submission" date="2018-04" db="EMBL/GenBank/DDBJ databases">
        <title>Novel species isolated from glacier.</title>
        <authorList>
            <person name="Liu Q."/>
            <person name="Xin Y.-H."/>
        </authorList>
    </citation>
    <scope>NUCLEOTIDE SEQUENCE [LARGE SCALE GENOMIC DNA]</scope>
    <source>
        <strain evidence="2 3">GT1R17</strain>
    </source>
</reference>
<organism evidence="2 3">
    <name type="scientific">Stenotrophobium rhamnosiphilum</name>
    <dbReference type="NCBI Taxonomy" id="2029166"/>
    <lineage>
        <taxon>Bacteria</taxon>
        <taxon>Pseudomonadati</taxon>
        <taxon>Pseudomonadota</taxon>
        <taxon>Gammaproteobacteria</taxon>
        <taxon>Nevskiales</taxon>
        <taxon>Nevskiaceae</taxon>
        <taxon>Stenotrophobium</taxon>
    </lineage>
</organism>
<evidence type="ECO:0000313" key="2">
    <source>
        <dbReference type="EMBL" id="PTU31856.1"/>
    </source>
</evidence>
<feature type="domain" description="AB hydrolase-1" evidence="1">
    <location>
        <begin position="26"/>
        <end position="264"/>
    </location>
</feature>
<dbReference type="EMBL" id="QANS01000002">
    <property type="protein sequence ID" value="PTU31856.1"/>
    <property type="molecule type" value="Genomic_DNA"/>
</dbReference>
<dbReference type="InterPro" id="IPR029058">
    <property type="entry name" value="AB_hydrolase_fold"/>
</dbReference>
<evidence type="ECO:0000313" key="3">
    <source>
        <dbReference type="Proteomes" id="UP000244248"/>
    </source>
</evidence>
<proteinExistence type="predicted"/>
<protein>
    <submittedName>
        <fullName evidence="2">Alpha/beta hydrolase</fullName>
    </submittedName>
</protein>
<dbReference type="GO" id="GO:0016787">
    <property type="term" value="F:hydrolase activity"/>
    <property type="evidence" value="ECO:0007669"/>
    <property type="project" value="UniProtKB-KW"/>
</dbReference>
<dbReference type="RefSeq" id="WP_107939045.1">
    <property type="nucleotide sequence ID" value="NZ_QANS01000002.1"/>
</dbReference>
<dbReference type="AlphaFoldDB" id="A0A2T5MH02"/>
<dbReference type="OrthoDB" id="9780765at2"/>
<dbReference type="InterPro" id="IPR050228">
    <property type="entry name" value="Carboxylesterase_BioH"/>
</dbReference>
<dbReference type="Pfam" id="PF12697">
    <property type="entry name" value="Abhydrolase_6"/>
    <property type="match status" value="1"/>
</dbReference>
<name>A0A2T5MH02_9GAMM</name>
<dbReference type="InterPro" id="IPR000073">
    <property type="entry name" value="AB_hydrolase_1"/>
</dbReference>
<dbReference type="Proteomes" id="UP000244248">
    <property type="component" value="Unassembled WGS sequence"/>
</dbReference>
<dbReference type="PANTHER" id="PTHR43194:SF5">
    <property type="entry name" value="PIMELOYL-[ACYL-CARRIER PROTEIN] METHYL ESTER ESTERASE"/>
    <property type="match status" value="1"/>
</dbReference>
<evidence type="ECO:0000259" key="1">
    <source>
        <dbReference type="Pfam" id="PF12697"/>
    </source>
</evidence>
<sequence length="278" mass="30065">MNKPISSYPDALPFPEVYEGGAGTPLVLIHGFGGNWRMWKPVLSILEKHHRVIVPTLPGHSGGLPLTQKVSPGAVADALAAQLRARGLDQAHVVGQSLGGYMAIEMARRGVARSVLAISSGGAWKDDARMAKTIKQIRAIFKVMPYLKGPLSLLLGIKALRKLFLSGDMEHGNRMSAKEARGMVHHGLNCPIALEFLSGVLPQVESLPADNKTPISVVWCEKDSVLPFDEFGQPFLDRFGLKTHGVLVGCGHLPMYDDPEAVAATILENIRDVEGRKT</sequence>
<dbReference type="Gene3D" id="3.40.50.1820">
    <property type="entry name" value="alpha/beta hydrolase"/>
    <property type="match status" value="1"/>
</dbReference>